<accession>G3H0D4</accession>
<evidence type="ECO:0000313" key="1">
    <source>
        <dbReference type="EMBL" id="EGW03766.1"/>
    </source>
</evidence>
<dbReference type="Proteomes" id="UP000001075">
    <property type="component" value="Unassembled WGS sequence"/>
</dbReference>
<dbReference type="EMBL" id="JH000090">
    <property type="protein sequence ID" value="EGW03766.1"/>
    <property type="molecule type" value="Genomic_DNA"/>
</dbReference>
<name>G3H0D4_CRIGR</name>
<organism evidence="1 2">
    <name type="scientific">Cricetulus griseus</name>
    <name type="common">Chinese hamster</name>
    <name type="synonym">Cricetulus barabensis griseus</name>
    <dbReference type="NCBI Taxonomy" id="10029"/>
    <lineage>
        <taxon>Eukaryota</taxon>
        <taxon>Metazoa</taxon>
        <taxon>Chordata</taxon>
        <taxon>Craniata</taxon>
        <taxon>Vertebrata</taxon>
        <taxon>Euteleostomi</taxon>
        <taxon>Mammalia</taxon>
        <taxon>Eutheria</taxon>
        <taxon>Euarchontoglires</taxon>
        <taxon>Glires</taxon>
        <taxon>Rodentia</taxon>
        <taxon>Myomorpha</taxon>
        <taxon>Muroidea</taxon>
        <taxon>Cricetidae</taxon>
        <taxon>Cricetinae</taxon>
        <taxon>Cricetulus</taxon>
    </lineage>
</organism>
<proteinExistence type="predicted"/>
<protein>
    <submittedName>
        <fullName evidence="1">Uncharacterized protein</fullName>
    </submittedName>
</protein>
<gene>
    <name evidence="1" type="ORF">I79_003589</name>
</gene>
<evidence type="ECO:0000313" key="2">
    <source>
        <dbReference type="Proteomes" id="UP000001075"/>
    </source>
</evidence>
<dbReference type="AlphaFoldDB" id="G3H0D4"/>
<dbReference type="InParanoid" id="G3H0D4"/>
<sequence length="82" mass="8862">MLAGPQKTRAHQDALSQPTHLIILDTLHGELVTVHPQGISEDGQSVKLLQLEGLWGRKEDCGASATTAQLGDQYRPLCCSQV</sequence>
<reference evidence="2" key="1">
    <citation type="journal article" date="2011" name="Nat. Biotechnol.">
        <title>The genomic sequence of the Chinese hamster ovary (CHO)-K1 cell line.</title>
        <authorList>
            <person name="Xu X."/>
            <person name="Nagarajan H."/>
            <person name="Lewis N.E."/>
            <person name="Pan S."/>
            <person name="Cai Z."/>
            <person name="Liu X."/>
            <person name="Chen W."/>
            <person name="Xie M."/>
            <person name="Wang W."/>
            <person name="Hammond S."/>
            <person name="Andersen M.R."/>
            <person name="Neff N."/>
            <person name="Passarelli B."/>
            <person name="Koh W."/>
            <person name="Fan H.C."/>
            <person name="Wang J."/>
            <person name="Gui Y."/>
            <person name="Lee K.H."/>
            <person name="Betenbaugh M.J."/>
            <person name="Quake S.R."/>
            <person name="Famili I."/>
            <person name="Palsson B.O."/>
            <person name="Wang J."/>
        </authorList>
    </citation>
    <scope>NUCLEOTIDE SEQUENCE [LARGE SCALE GENOMIC DNA]</scope>
    <source>
        <strain evidence="2">CHO K1 cell line</strain>
    </source>
</reference>